<name>A0AAJ6GD37_BRAPL</name>
<gene>
    <name evidence="1" type="ORF">NEH99_10795</name>
</gene>
<sequence>MEEDKYILEKLKLNLDRNFPVENDNHIDNDKEYSNNNFNNSNDESLVILETKRNIEKIKEYSKEINDADINPALEEMISILDNMVLYSKANKEGEKKLQKINEYHLPTAIKMLKYYIDFCNLPVKNTNIEKTSLEIEDAIIKLNEALKKMLLEMNENKLIDINSDIDVLKNMLEKDGLI</sequence>
<protein>
    <submittedName>
        <fullName evidence="1">5-bromo-4-chloroindolyl phosphate hydrolysis family protein</fullName>
    </submittedName>
</protein>
<evidence type="ECO:0000313" key="1">
    <source>
        <dbReference type="EMBL" id="WIH94769.1"/>
    </source>
</evidence>
<dbReference type="EMBL" id="CP098754">
    <property type="protein sequence ID" value="WIH94769.1"/>
    <property type="molecule type" value="Genomic_DNA"/>
</dbReference>
<organism evidence="1 2">
    <name type="scientific">Brachyspira pilosicoli</name>
    <name type="common">Serpulina pilosicoli</name>
    <dbReference type="NCBI Taxonomy" id="52584"/>
    <lineage>
        <taxon>Bacteria</taxon>
        <taxon>Pseudomonadati</taxon>
        <taxon>Spirochaetota</taxon>
        <taxon>Spirochaetia</taxon>
        <taxon>Brachyspirales</taxon>
        <taxon>Brachyspiraceae</taxon>
        <taxon>Brachyspira</taxon>
    </lineage>
</organism>
<dbReference type="AlphaFoldDB" id="A0AAJ6GD37"/>
<evidence type="ECO:0000313" key="2">
    <source>
        <dbReference type="Proteomes" id="UP001242021"/>
    </source>
</evidence>
<accession>A0AAJ6GD37</accession>
<reference evidence="1" key="1">
    <citation type="submission" date="2022-06" db="EMBL/GenBank/DDBJ databases">
        <title>Brachyspira pilosicoli from pigs in Switzerland.</title>
        <authorList>
            <person name="Schmitt S."/>
            <person name="Arnold M."/>
            <person name="Rossano A."/>
            <person name="Perreten V."/>
        </authorList>
    </citation>
    <scope>NUCLEOTIDE SEQUENCE</scope>
    <source>
        <strain evidence="1">MEI4028</strain>
    </source>
</reference>
<dbReference type="Proteomes" id="UP001242021">
    <property type="component" value="Chromosome"/>
</dbReference>
<dbReference type="RefSeq" id="WP_284602746.1">
    <property type="nucleotide sequence ID" value="NZ_CP098752.1"/>
</dbReference>
<proteinExistence type="predicted"/>